<evidence type="ECO:0000313" key="4">
    <source>
        <dbReference type="EMBL" id="CAD7205557.1"/>
    </source>
</evidence>
<feature type="domain" description="Alpha-amylase C-terminal" evidence="3">
    <location>
        <begin position="22"/>
        <end position="110"/>
    </location>
</feature>
<evidence type="ECO:0000256" key="2">
    <source>
        <dbReference type="SAM" id="MobiDB-lite"/>
    </source>
</evidence>
<dbReference type="InterPro" id="IPR006048">
    <property type="entry name" value="A-amylase/branching_C"/>
</dbReference>
<dbReference type="EMBL" id="OA575741">
    <property type="protein sequence ID" value="CAD7205557.1"/>
    <property type="molecule type" value="Genomic_DNA"/>
</dbReference>
<evidence type="ECO:0000259" key="3">
    <source>
        <dbReference type="SMART" id="SM00632"/>
    </source>
</evidence>
<protein>
    <recommendedName>
        <fullName evidence="3">Alpha-amylase C-terminal domain-containing protein</fullName>
    </recommendedName>
</protein>
<name>A0A7R8ZHD8_TIMDO</name>
<dbReference type="SMART" id="SM00632">
    <property type="entry name" value="Aamy_C"/>
    <property type="match status" value="1"/>
</dbReference>
<dbReference type="AlphaFoldDB" id="A0A7R8ZHD8"/>
<dbReference type="GO" id="GO:0003824">
    <property type="term" value="F:catalytic activity"/>
    <property type="evidence" value="ECO:0007669"/>
    <property type="project" value="InterPro"/>
</dbReference>
<dbReference type="Gene3D" id="2.60.40.1180">
    <property type="entry name" value="Golgi alpha-mannosidase II"/>
    <property type="match status" value="1"/>
</dbReference>
<accession>A0A7R8ZHD8</accession>
<reference evidence="4" key="1">
    <citation type="submission" date="2020-11" db="EMBL/GenBank/DDBJ databases">
        <authorList>
            <person name="Tran Van P."/>
        </authorList>
    </citation>
    <scope>NUCLEOTIDE SEQUENCE</scope>
</reference>
<organism evidence="4">
    <name type="scientific">Timema douglasi</name>
    <name type="common">Walking stick</name>
    <dbReference type="NCBI Taxonomy" id="61478"/>
    <lineage>
        <taxon>Eukaryota</taxon>
        <taxon>Metazoa</taxon>
        <taxon>Ecdysozoa</taxon>
        <taxon>Arthropoda</taxon>
        <taxon>Hexapoda</taxon>
        <taxon>Insecta</taxon>
        <taxon>Pterygota</taxon>
        <taxon>Neoptera</taxon>
        <taxon>Polyneoptera</taxon>
        <taxon>Phasmatodea</taxon>
        <taxon>Timematodea</taxon>
        <taxon>Timematoidea</taxon>
        <taxon>Timematidae</taxon>
        <taxon>Timema</taxon>
    </lineage>
</organism>
<feature type="region of interest" description="Disordered" evidence="2">
    <location>
        <begin position="1"/>
        <end position="20"/>
    </location>
</feature>
<comment type="similarity">
    <text evidence="1">Belongs to the glycosyl hydrolase 13 family.</text>
</comment>
<evidence type="ECO:0000256" key="1">
    <source>
        <dbReference type="ARBA" id="ARBA00008061"/>
    </source>
</evidence>
<dbReference type="Pfam" id="PF02806">
    <property type="entry name" value="Alpha-amylase_C"/>
    <property type="match status" value="1"/>
</dbReference>
<dbReference type="InterPro" id="IPR013780">
    <property type="entry name" value="Glyco_hydro_b"/>
</dbReference>
<dbReference type="SUPFAM" id="SSF51011">
    <property type="entry name" value="Glycosyl hydrolase domain"/>
    <property type="match status" value="1"/>
</dbReference>
<dbReference type="GO" id="GO:0043169">
    <property type="term" value="F:cation binding"/>
    <property type="evidence" value="ECO:0007669"/>
    <property type="project" value="InterPro"/>
</dbReference>
<gene>
    <name evidence="4" type="ORF">TDIB3V08_LOCUS11708</name>
</gene>
<sequence>MSSRINAHVGGAGNERQGTSVANWWDNGNKQISFSRGGNGFIAFNDDSGDLKQTLQTGLSEGTYCDLITGDKSGSSCSGKSVKVGSDGTAYIELLSSEDDGVLAIYTGDGLGYDHHSIKEITTSMVETPAWQLSHTSSLHHPIVEMGGTSLGSKSRA</sequence>
<dbReference type="InterPro" id="IPR031319">
    <property type="entry name" value="A-amylase_C"/>
</dbReference>
<proteinExistence type="inferred from homology"/>
<dbReference type="GO" id="GO:0005975">
    <property type="term" value="P:carbohydrate metabolic process"/>
    <property type="evidence" value="ECO:0007669"/>
    <property type="project" value="InterPro"/>
</dbReference>